<dbReference type="Proteomes" id="UP000054266">
    <property type="component" value="Unassembled WGS sequence"/>
</dbReference>
<dbReference type="InterPro" id="IPR011059">
    <property type="entry name" value="Metal-dep_hydrolase_composite"/>
</dbReference>
<dbReference type="Gene3D" id="2.30.40.10">
    <property type="entry name" value="Urease, subunit C, domain 1"/>
    <property type="match status" value="1"/>
</dbReference>
<dbReference type="EMBL" id="KN846959">
    <property type="protein sequence ID" value="KIW67686.1"/>
    <property type="molecule type" value="Genomic_DNA"/>
</dbReference>
<organism evidence="2 3">
    <name type="scientific">Phialophora macrospora</name>
    <dbReference type="NCBI Taxonomy" id="1851006"/>
    <lineage>
        <taxon>Eukaryota</taxon>
        <taxon>Fungi</taxon>
        <taxon>Dikarya</taxon>
        <taxon>Ascomycota</taxon>
        <taxon>Pezizomycotina</taxon>
        <taxon>Eurotiomycetes</taxon>
        <taxon>Chaetothyriomycetidae</taxon>
        <taxon>Chaetothyriales</taxon>
        <taxon>Herpotrichiellaceae</taxon>
        <taxon>Phialophora</taxon>
    </lineage>
</organism>
<proteinExistence type="predicted"/>
<dbReference type="SUPFAM" id="SSF51338">
    <property type="entry name" value="Composite domain of metallo-dependent hydrolases"/>
    <property type="match status" value="1"/>
</dbReference>
<feature type="domain" description="Amidohydrolase 3" evidence="1">
    <location>
        <begin position="60"/>
        <end position="529"/>
    </location>
</feature>
<dbReference type="Gene3D" id="3.10.310.70">
    <property type="match status" value="1"/>
</dbReference>
<evidence type="ECO:0000313" key="3">
    <source>
        <dbReference type="Proteomes" id="UP000054266"/>
    </source>
</evidence>
<sequence length="536" mass="58324">MSTQLGSRRPVAYYSGNVFTAESDGSRAEAFIVSEAGIIAAVGSNSEILDIARRDNIPAFDLQNQFVMPGIHDAHVHILLGSLSSSSYLQPGLDASMSNICGRLKSPECACEHAHAFGDWIVGSLYRIDDFDREALDREYPDTPVLLRGGAGHAMFMNTAALKRSGYSLTEPDAPHEQYFRRPDGSLTGEVTELAMTKAALALPKPEPFHVKRSILEGMRRLHSAGVTSFQEAASNTTILKALCELDAAGELKMDVQTHIVYKPEQLAEESFKTLHETLDNAASFQSAHIKTNFVKFMLDGVPLHPYYTHAGLTDSGEIDESKIQIDDLAEAVAKFDARGMTCKIHCTGHGSTRRALDVYEAVRKRNHAGPRHEVAHCSGVHDDDYPRFKQLNVTAEMSPSMFFVHPITSMSNGLMDWNFGKMLKHGAHLTIGSDWAFQDPAILPACALIIDNIASALSDASDAKTKAAEVICRMLTVAGAAATGRESTTGTIAVGKKANFILVDRDLGKGDFQGAQVLGTWFEGVRVFDAKLSHE</sequence>
<dbReference type="InterPro" id="IPR032466">
    <property type="entry name" value="Metal_Hydrolase"/>
</dbReference>
<reference evidence="2 3" key="1">
    <citation type="submission" date="2015-01" db="EMBL/GenBank/DDBJ databases">
        <title>The Genome Sequence of Capronia semiimmersa CBS27337.</title>
        <authorList>
            <consortium name="The Broad Institute Genomics Platform"/>
            <person name="Cuomo C."/>
            <person name="de Hoog S."/>
            <person name="Gorbushina A."/>
            <person name="Stielow B."/>
            <person name="Teixiera M."/>
            <person name="Abouelleil A."/>
            <person name="Chapman S.B."/>
            <person name="Priest M."/>
            <person name="Young S.K."/>
            <person name="Wortman J."/>
            <person name="Nusbaum C."/>
            <person name="Birren B."/>
        </authorList>
    </citation>
    <scope>NUCLEOTIDE SEQUENCE [LARGE SCALE GENOMIC DNA]</scope>
    <source>
        <strain evidence="2 3">CBS 27337</strain>
    </source>
</reference>
<keyword evidence="3" id="KW-1185">Reference proteome</keyword>
<evidence type="ECO:0000259" key="1">
    <source>
        <dbReference type="Pfam" id="PF07969"/>
    </source>
</evidence>
<name>A0A0D2CRA8_9EURO</name>
<dbReference type="AlphaFoldDB" id="A0A0D2CRA8"/>
<accession>A0A0D2CRA8</accession>
<dbReference type="Gene3D" id="3.20.20.140">
    <property type="entry name" value="Metal-dependent hydrolases"/>
    <property type="match status" value="1"/>
</dbReference>
<protein>
    <recommendedName>
        <fullName evidence="1">Amidohydrolase 3 domain-containing protein</fullName>
    </recommendedName>
</protein>
<dbReference type="GO" id="GO:0016810">
    <property type="term" value="F:hydrolase activity, acting on carbon-nitrogen (but not peptide) bonds"/>
    <property type="evidence" value="ECO:0007669"/>
    <property type="project" value="InterPro"/>
</dbReference>
<dbReference type="PANTHER" id="PTHR22642">
    <property type="entry name" value="IMIDAZOLONEPROPIONASE"/>
    <property type="match status" value="1"/>
</dbReference>
<evidence type="ECO:0000313" key="2">
    <source>
        <dbReference type="EMBL" id="KIW67686.1"/>
    </source>
</evidence>
<dbReference type="Pfam" id="PF07969">
    <property type="entry name" value="Amidohydro_3"/>
    <property type="match status" value="1"/>
</dbReference>
<dbReference type="InterPro" id="IPR013108">
    <property type="entry name" value="Amidohydro_3"/>
</dbReference>
<dbReference type="HOGENOM" id="CLU_009942_6_2_1"/>
<dbReference type="SUPFAM" id="SSF51556">
    <property type="entry name" value="Metallo-dependent hydrolases"/>
    <property type="match status" value="1"/>
</dbReference>
<gene>
    <name evidence="2" type="ORF">PV04_06918</name>
</gene>
<dbReference type="PANTHER" id="PTHR22642:SF2">
    <property type="entry name" value="PROTEIN LONG AFTER FAR-RED 3"/>
    <property type="match status" value="1"/>
</dbReference>
<dbReference type="STRING" id="5601.A0A0D2CRA8"/>